<name>A0A2D0K6Y9_9GAMM</name>
<proteinExistence type="predicted"/>
<comment type="caution">
    <text evidence="1">The sequence shown here is derived from an EMBL/GenBank/DDBJ whole genome shotgun (WGS) entry which is preliminary data.</text>
</comment>
<sequence>MRSLLTKAEDEKRSLNADEAKQFDELRSQSGALNAEIARYEALSDEERNQARTSPPVKHSA</sequence>
<dbReference type="Proteomes" id="UP000222168">
    <property type="component" value="Unassembled WGS sequence"/>
</dbReference>
<keyword evidence="2" id="KW-1185">Reference proteome</keyword>
<dbReference type="EMBL" id="NJAK01000005">
    <property type="protein sequence ID" value="PHM59130.1"/>
    <property type="molecule type" value="Genomic_DNA"/>
</dbReference>
<dbReference type="AlphaFoldDB" id="A0A2D0K6Y9"/>
<evidence type="ECO:0000313" key="2">
    <source>
        <dbReference type="Proteomes" id="UP000222168"/>
    </source>
</evidence>
<evidence type="ECO:0000313" key="1">
    <source>
        <dbReference type="EMBL" id="PHM59130.1"/>
    </source>
</evidence>
<reference evidence="1 2" key="1">
    <citation type="journal article" date="2017" name="Nat. Microbiol.">
        <title>Natural product diversity associated with the nematode symbionts Photorhabdus and Xenorhabdus.</title>
        <authorList>
            <person name="Tobias N.J."/>
            <person name="Wolff H."/>
            <person name="Djahanschiri B."/>
            <person name="Grundmann F."/>
            <person name="Kronenwerth M."/>
            <person name="Shi Y.M."/>
            <person name="Simonyi S."/>
            <person name="Grun P."/>
            <person name="Shapiro-Ilan D."/>
            <person name="Pidot S.J."/>
            <person name="Stinear T.P."/>
            <person name="Ebersberger I."/>
            <person name="Bode H.B."/>
        </authorList>
    </citation>
    <scope>NUCLEOTIDE SEQUENCE [LARGE SCALE GENOMIC DNA]</scope>
    <source>
        <strain evidence="1 2">DSM 22670</strain>
    </source>
</reference>
<organism evidence="1 2">
    <name type="scientific">Xenorhabdus ishibashii</name>
    <dbReference type="NCBI Taxonomy" id="1034471"/>
    <lineage>
        <taxon>Bacteria</taxon>
        <taxon>Pseudomonadati</taxon>
        <taxon>Pseudomonadota</taxon>
        <taxon>Gammaproteobacteria</taxon>
        <taxon>Enterobacterales</taxon>
        <taxon>Morganellaceae</taxon>
        <taxon>Xenorhabdus</taxon>
    </lineage>
</organism>
<accession>A0A2D0K6Y9</accession>
<protein>
    <submittedName>
        <fullName evidence="1">Phage capsid protein</fullName>
    </submittedName>
</protein>
<gene>
    <name evidence="1" type="ORF">Xish_03711</name>
</gene>